<comment type="caution">
    <text evidence="1">The sequence shown here is derived from an EMBL/GenBank/DDBJ whole genome shotgun (WGS) entry which is preliminary data.</text>
</comment>
<evidence type="ECO:0000313" key="1">
    <source>
        <dbReference type="EMBL" id="OVE49408.1"/>
    </source>
</evidence>
<reference evidence="1 2" key="1">
    <citation type="submission" date="2017-05" db="EMBL/GenBank/DDBJ databases">
        <title>Chromobacterium violaceum GHPS1 isolated from Hydrocarbon polluted soil in French Guiana display an awesome secondary metabolite arsenal and a battery of drug and heavy-metal-resistance and detoxification of xenobiotics proteins.</title>
        <authorList>
            <person name="Belbahri L."/>
        </authorList>
    </citation>
    <scope>NUCLEOTIDE SEQUENCE [LARGE SCALE GENOMIC DNA]</scope>
    <source>
        <strain evidence="1 2">GHPS1</strain>
    </source>
</reference>
<protein>
    <submittedName>
        <fullName evidence="1">Uncharacterized protein</fullName>
    </submittedName>
</protein>
<evidence type="ECO:0000313" key="2">
    <source>
        <dbReference type="Proteomes" id="UP000196342"/>
    </source>
</evidence>
<dbReference type="RefSeq" id="WP_087697470.1">
    <property type="nucleotide sequence ID" value="NZ_JAJMMA010000040.1"/>
</dbReference>
<proteinExistence type="predicted"/>
<dbReference type="Proteomes" id="UP000196342">
    <property type="component" value="Unassembled WGS sequence"/>
</dbReference>
<gene>
    <name evidence="1" type="ORF">CBW21_05865</name>
</gene>
<dbReference type="EMBL" id="NHOO01000004">
    <property type="protein sequence ID" value="OVE49408.1"/>
    <property type="molecule type" value="Genomic_DNA"/>
</dbReference>
<name>A0A202BD51_CHRVL</name>
<keyword evidence="2" id="KW-1185">Reference proteome</keyword>
<sequence>MLTPDQPVTKQKFSDADYLAFDPFQGDEAEIKCRTKRIRTARKQHLCYTLTGRQDHHIEPGQRYRHERALIDGSFWGEYRICLSCIDQWINEGEEDDADD</sequence>
<dbReference type="AlphaFoldDB" id="A0A202BD51"/>
<organism evidence="1 2">
    <name type="scientific">Chromobacterium violaceum</name>
    <dbReference type="NCBI Taxonomy" id="536"/>
    <lineage>
        <taxon>Bacteria</taxon>
        <taxon>Pseudomonadati</taxon>
        <taxon>Pseudomonadota</taxon>
        <taxon>Betaproteobacteria</taxon>
        <taxon>Neisseriales</taxon>
        <taxon>Chromobacteriaceae</taxon>
        <taxon>Chromobacterium</taxon>
    </lineage>
</organism>
<accession>A0A202BD51</accession>